<name>A0A182EVC5_ONCOC</name>
<dbReference type="AlphaFoldDB" id="A0A182EVC5"/>
<dbReference type="STRING" id="42157.A0A182EVC5"/>
<gene>
    <name evidence="1" type="ORF">NOO_LOCUS12114</name>
</gene>
<dbReference type="WBParaSite" id="nOo.2.0.1.t12114-RA">
    <property type="protein sequence ID" value="nOo.2.0.1.t12114-RA"/>
    <property type="gene ID" value="nOo.2.0.1.g12114"/>
</dbReference>
<evidence type="ECO:0000313" key="1">
    <source>
        <dbReference type="EMBL" id="VDM98075.1"/>
    </source>
</evidence>
<evidence type="ECO:0000313" key="3">
    <source>
        <dbReference type="WBParaSite" id="nOo.2.0.1.t12114-RA"/>
    </source>
</evidence>
<reference evidence="1 2" key="2">
    <citation type="submission" date="2018-08" db="EMBL/GenBank/DDBJ databases">
        <authorList>
            <person name="Laetsch R D."/>
            <person name="Stevens L."/>
            <person name="Kumar S."/>
            <person name="Blaxter L. M."/>
        </authorList>
    </citation>
    <scope>NUCLEOTIDE SEQUENCE [LARGE SCALE GENOMIC DNA]</scope>
</reference>
<accession>A0A182EVC5</accession>
<organism evidence="3">
    <name type="scientific">Onchocerca ochengi</name>
    <name type="common">Filarial nematode worm</name>
    <dbReference type="NCBI Taxonomy" id="42157"/>
    <lineage>
        <taxon>Eukaryota</taxon>
        <taxon>Metazoa</taxon>
        <taxon>Ecdysozoa</taxon>
        <taxon>Nematoda</taxon>
        <taxon>Chromadorea</taxon>
        <taxon>Rhabditida</taxon>
        <taxon>Spirurina</taxon>
        <taxon>Spiruromorpha</taxon>
        <taxon>Filarioidea</taxon>
        <taxon>Onchocercidae</taxon>
        <taxon>Onchocerca</taxon>
    </lineage>
</organism>
<reference evidence="3" key="1">
    <citation type="submission" date="2016-06" db="UniProtKB">
        <authorList>
            <consortium name="WormBaseParasite"/>
        </authorList>
    </citation>
    <scope>IDENTIFICATION</scope>
</reference>
<dbReference type="OrthoDB" id="5812126at2759"/>
<keyword evidence="2" id="KW-1185">Reference proteome</keyword>
<sequence>MAGYHSLDRKAHLLNYYRISDDNPYRLAAVGQETSAATLAMVSPRHVASNRQQQFTLAQQNIDHSLANRHSVA</sequence>
<proteinExistence type="predicted"/>
<dbReference type="Proteomes" id="UP000271087">
    <property type="component" value="Unassembled WGS sequence"/>
</dbReference>
<evidence type="ECO:0000313" key="2">
    <source>
        <dbReference type="Proteomes" id="UP000271087"/>
    </source>
</evidence>
<dbReference type="EMBL" id="UYRW01009706">
    <property type="protein sequence ID" value="VDM98075.1"/>
    <property type="molecule type" value="Genomic_DNA"/>
</dbReference>
<protein>
    <submittedName>
        <fullName evidence="3">Lipoprotein</fullName>
    </submittedName>
</protein>